<reference evidence="3" key="1">
    <citation type="journal article" date="2017" name="BMC Genomics">
        <title>Gapless genome assembly of Colletotrichum higginsianum reveals chromosome structure and association of transposable elements with secondary metabolite gene clusters.</title>
        <authorList>
            <person name="Dallery J.-F."/>
            <person name="Lapalu N."/>
            <person name="Zampounis A."/>
            <person name="Pigne S."/>
            <person name="Luyten I."/>
            <person name="Amselem J."/>
            <person name="Wittenberg A.H.J."/>
            <person name="Zhou S."/>
            <person name="de Queiroz M.V."/>
            <person name="Robin G.P."/>
            <person name="Auger A."/>
            <person name="Hainaut M."/>
            <person name="Henrissat B."/>
            <person name="Kim K.-T."/>
            <person name="Lee Y.-H."/>
            <person name="Lespinet O."/>
            <person name="Schwartz D.C."/>
            <person name="Thon M.R."/>
            <person name="O'Connell R.J."/>
        </authorList>
    </citation>
    <scope>NUCLEOTIDE SEQUENCE [LARGE SCALE GENOMIC DNA]</scope>
    <source>
        <strain evidence="3">IMI 349063</strain>
    </source>
</reference>
<evidence type="ECO:0000313" key="2">
    <source>
        <dbReference type="EMBL" id="OBR15980.1"/>
    </source>
</evidence>
<dbReference type="Proteomes" id="UP000092177">
    <property type="component" value="Chromosome 1"/>
</dbReference>
<dbReference type="AlphaFoldDB" id="A0A1B7YVA7"/>
<dbReference type="GeneID" id="28860242"/>
<dbReference type="PANTHER" id="PTHR31977:SF1">
    <property type="entry name" value="UPF0696 PROTEIN C11ORF68"/>
    <property type="match status" value="1"/>
</dbReference>
<sequence length="382" mass="43454">MGQVNRTRSTFFLRELETATTSHLPQQDATRPPRSSTINRVAFLPTVQTIKMDSDESDFYGDEDTVVGLESRVTSFDVSQWWEETDAIQISRRVKTEPLDSTKLHNPYAGIPYAWQLTETVNDFLARLPPGTTEHSDKFPWIFICNPYIRRKDKFLAQNQRSRGNEDEAPEEEGSRLDTLIEGGTERLNILLNFKQGINSTKKSTAVKMREIDQEQKEASRDILSLASKSSDLGDTMYMAVIDACRQWMLFCQPKDVDEVWRVISKATANNELGIAAKVAPWNPHTDPTGRKDRIVCVYTADFGDKADVTRILQKLRELRLVETMGRPIYYKPGSDAFTYLGIAYGNHWGVKASIYSSMDLLPISSSTSQRMRLSSSSHLRY</sequence>
<dbReference type="Gene3D" id="3.30.760.10">
    <property type="entry name" value="RNA Cap, Translation Initiation Factor Eif4e"/>
    <property type="match status" value="1"/>
</dbReference>
<comment type="caution">
    <text evidence="2">The sequence shown here is derived from an EMBL/GenBank/DDBJ whole genome shotgun (WGS) entry which is preliminary data.</text>
</comment>
<dbReference type="OrthoDB" id="10067381at2759"/>
<proteinExistence type="inferred from homology"/>
<dbReference type="EMBL" id="LTAN01000001">
    <property type="protein sequence ID" value="OBR15980.1"/>
    <property type="molecule type" value="Genomic_DNA"/>
</dbReference>
<keyword evidence="3" id="KW-1185">Reference proteome</keyword>
<dbReference type="VEuPathDB" id="FungiDB:CH63R_01160"/>
<dbReference type="InterPro" id="IPR015034">
    <property type="entry name" value="Bles03"/>
</dbReference>
<dbReference type="PANTHER" id="PTHR31977">
    <property type="entry name" value="UPF0696 PROTEIN C11ORF68"/>
    <property type="match status" value="1"/>
</dbReference>
<protein>
    <submittedName>
        <fullName evidence="2">DNA polymerase ii large subunit-like protein</fullName>
    </submittedName>
</protein>
<dbReference type="InterPro" id="IPR023398">
    <property type="entry name" value="TIF_eIF4e-like"/>
</dbReference>
<dbReference type="SUPFAM" id="SSF55418">
    <property type="entry name" value="eIF4e-like"/>
    <property type="match status" value="1"/>
</dbReference>
<name>A0A1B7YVA7_COLHI</name>
<organism evidence="2 3">
    <name type="scientific">Colletotrichum higginsianum (strain IMI 349063)</name>
    <name type="common">Crucifer anthracnose fungus</name>
    <dbReference type="NCBI Taxonomy" id="759273"/>
    <lineage>
        <taxon>Eukaryota</taxon>
        <taxon>Fungi</taxon>
        <taxon>Dikarya</taxon>
        <taxon>Ascomycota</taxon>
        <taxon>Pezizomycotina</taxon>
        <taxon>Sordariomycetes</taxon>
        <taxon>Hypocreomycetidae</taxon>
        <taxon>Glomerellales</taxon>
        <taxon>Glomerellaceae</taxon>
        <taxon>Colletotrichum</taxon>
        <taxon>Colletotrichum destructivum species complex</taxon>
    </lineage>
</organism>
<dbReference type="RefSeq" id="XP_018164497.1">
    <property type="nucleotide sequence ID" value="XM_018296135.1"/>
</dbReference>
<comment type="similarity">
    <text evidence="1">Belongs to the UPF0696 family.</text>
</comment>
<dbReference type="Pfam" id="PF08939">
    <property type="entry name" value="Bles03"/>
    <property type="match status" value="1"/>
</dbReference>
<gene>
    <name evidence="2" type="ORF">CH63R_01160</name>
</gene>
<dbReference type="KEGG" id="chig:CH63R_01160"/>
<accession>A0A1B7YVA7</accession>
<evidence type="ECO:0000313" key="3">
    <source>
        <dbReference type="Proteomes" id="UP000092177"/>
    </source>
</evidence>
<evidence type="ECO:0000256" key="1">
    <source>
        <dbReference type="ARBA" id="ARBA00010568"/>
    </source>
</evidence>